<accession>A0ACC5X2N1</accession>
<name>A0ACC5X2N1_PANGG</name>
<comment type="caution">
    <text evidence="1">The sequence shown here is derived from an EMBL/GenBank/DDBJ whole genome shotgun (WGS) entry which is preliminary data.</text>
</comment>
<gene>
    <name evidence="1" type="ORF">PGIGA_G00051440</name>
</gene>
<sequence length="351" mass="37756">MPSYAFNQFIDRDDILCKQLLKLDMCELPKTSSPPTSAVGYQKPGSVTSNHWAQTKEISLPSRWNRMGFWSERAVSMVEGDTGGLGWASDKPGSMLSTTSFASSTSSLSSSTTSSRYKTELCRTFTERGTCKYGSKCQFAHGPEELRGINRHPKYKTEPCRTFHSIGFCPYGIRCHFVHNNDDDAHLCPQQPSVPTSTQRPPLLKHSFSFAGFPSNPPPLDPPFSQSSFLGMPSASPPSSGTISDLLAMAFPEFLPSHDSGCSSGEPTPTASPSQMAPGVPDRSFSVSLGTRSLSLTSLSDHEGRCSSSASSLSGSDVSSAHDSAAKRLPIFSQLSVPDGFCSEGSSSFFL</sequence>
<organism evidence="1 2">
    <name type="scientific">Pangasianodon gigas</name>
    <name type="common">Mekong giant catfish</name>
    <name type="synonym">Pangasius gigas</name>
    <dbReference type="NCBI Taxonomy" id="30993"/>
    <lineage>
        <taxon>Eukaryota</taxon>
        <taxon>Metazoa</taxon>
        <taxon>Chordata</taxon>
        <taxon>Craniata</taxon>
        <taxon>Vertebrata</taxon>
        <taxon>Euteleostomi</taxon>
        <taxon>Actinopterygii</taxon>
        <taxon>Neopterygii</taxon>
        <taxon>Teleostei</taxon>
        <taxon>Ostariophysi</taxon>
        <taxon>Siluriformes</taxon>
        <taxon>Pangasiidae</taxon>
        <taxon>Pangasianodon</taxon>
    </lineage>
</organism>
<dbReference type="Proteomes" id="UP000829447">
    <property type="component" value="Linkage Group LG14"/>
</dbReference>
<protein>
    <submittedName>
        <fullName evidence="1">Uncharacterized protein</fullName>
    </submittedName>
</protein>
<dbReference type="EMBL" id="CM040467">
    <property type="protein sequence ID" value="MCI4385526.1"/>
    <property type="molecule type" value="Genomic_DNA"/>
</dbReference>
<keyword evidence="2" id="KW-1185">Reference proteome</keyword>
<proteinExistence type="predicted"/>
<evidence type="ECO:0000313" key="1">
    <source>
        <dbReference type="EMBL" id="MCI4385526.1"/>
    </source>
</evidence>
<evidence type="ECO:0000313" key="2">
    <source>
        <dbReference type="Proteomes" id="UP000829447"/>
    </source>
</evidence>
<reference evidence="1 2" key="1">
    <citation type="journal article" date="2022" name="bioRxiv">
        <title>An ancient truncated duplication of the anti-Mullerian hormone receptor type 2 gene is a potential conserved master sex determinant in the Pangasiidae catfish family.</title>
        <authorList>
            <person name="Wen M."/>
            <person name="Pan Q."/>
            <person name="Jouanno E."/>
            <person name="Montfort J."/>
            <person name="Zahm M."/>
            <person name="Cabau C."/>
            <person name="Klopp C."/>
            <person name="Iampietro C."/>
            <person name="Roques C."/>
            <person name="Bouchez O."/>
            <person name="Castinel A."/>
            <person name="Donnadieu C."/>
            <person name="Parrinello H."/>
            <person name="Poncet C."/>
            <person name="Belmonte E."/>
            <person name="Gautier V."/>
            <person name="Avarre J.-C."/>
            <person name="Dugue R."/>
            <person name="Gustiano R."/>
            <person name="Ha T.T.T."/>
            <person name="Campet M."/>
            <person name="Sriphairoj K."/>
            <person name="Ribolli J."/>
            <person name="de Almeida F.L."/>
            <person name="Desvignes T."/>
            <person name="Postlethwait J.H."/>
            <person name="Bucao C.F."/>
            <person name="Robinson-Rechavi M."/>
            <person name="Bobe J."/>
            <person name="Herpin A."/>
            <person name="Guiguen Y."/>
        </authorList>
    </citation>
    <scope>NUCLEOTIDE SEQUENCE [LARGE SCALE GENOMIC DNA]</scope>
    <source>
        <strain evidence="1">YG-Dec2019</strain>
    </source>
</reference>